<dbReference type="Pfam" id="PF13274">
    <property type="entry name" value="SocA_Panacea"/>
    <property type="match status" value="1"/>
</dbReference>
<keyword evidence="3" id="KW-1185">Reference proteome</keyword>
<sequence>MDNITISADLDPMLVAAYFIAIDELREDADVTQLKLHKLLYFAQANYLASTGYRLFTSDIEAFEHGPVVEEIRPHFKQYGRQIIVSADDAVAHNATQDAKELPLDVIEFLDAIWQRFGQLSASELRQISHDDAPWEKHYDPGQLHSVIPDKEIQQWYRNDTTADRQVYHPRIFRVTDTDLDNLDAPLSEEDLAQWITSA</sequence>
<feature type="domain" description="Antitoxin SocA-like Panacea" evidence="1">
    <location>
        <begin position="36"/>
        <end position="136"/>
    </location>
</feature>
<dbReference type="Proteomes" id="UP000010445">
    <property type="component" value="Unassembled WGS sequence"/>
</dbReference>
<name>L1MBF2_9CORY</name>
<evidence type="ECO:0000313" key="3">
    <source>
        <dbReference type="Proteomes" id="UP000010445"/>
    </source>
</evidence>
<dbReference type="STRING" id="1035195.HMPREF9997_02267"/>
<dbReference type="EMBL" id="AMEM01000037">
    <property type="protein sequence ID" value="EKX88593.1"/>
    <property type="molecule type" value="Genomic_DNA"/>
</dbReference>
<dbReference type="HOGENOM" id="CLU_110683_1_1_11"/>
<evidence type="ECO:0000313" key="2">
    <source>
        <dbReference type="EMBL" id="EKX88593.1"/>
    </source>
</evidence>
<comment type="caution">
    <text evidence="2">The sequence shown here is derived from an EMBL/GenBank/DDBJ whole genome shotgun (WGS) entry which is preliminary data.</text>
</comment>
<organism evidence="2 3">
    <name type="scientific">Corynebacterium durum F0235</name>
    <dbReference type="NCBI Taxonomy" id="1035195"/>
    <lineage>
        <taxon>Bacteria</taxon>
        <taxon>Bacillati</taxon>
        <taxon>Actinomycetota</taxon>
        <taxon>Actinomycetes</taxon>
        <taxon>Mycobacteriales</taxon>
        <taxon>Corynebacteriaceae</taxon>
        <taxon>Corynebacterium</taxon>
    </lineage>
</organism>
<evidence type="ECO:0000259" key="1">
    <source>
        <dbReference type="Pfam" id="PF13274"/>
    </source>
</evidence>
<dbReference type="PATRIC" id="fig|1035195.3.peg.2028"/>
<dbReference type="InterPro" id="IPR025272">
    <property type="entry name" value="SocA_Panacea"/>
</dbReference>
<dbReference type="eggNOG" id="COG3600">
    <property type="taxonomic scope" value="Bacteria"/>
</dbReference>
<reference evidence="2 3" key="1">
    <citation type="submission" date="2012-05" db="EMBL/GenBank/DDBJ databases">
        <authorList>
            <person name="Weinstock G."/>
            <person name="Sodergren E."/>
            <person name="Lobos E.A."/>
            <person name="Fulton L."/>
            <person name="Fulton R."/>
            <person name="Courtney L."/>
            <person name="Fronick C."/>
            <person name="O'Laughlin M."/>
            <person name="Godfrey J."/>
            <person name="Wilson R.M."/>
            <person name="Miner T."/>
            <person name="Farmer C."/>
            <person name="Delehaunty K."/>
            <person name="Cordes M."/>
            <person name="Minx P."/>
            <person name="Tomlinson C."/>
            <person name="Chen J."/>
            <person name="Wollam A."/>
            <person name="Pepin K.H."/>
            <person name="Bhonagiri V."/>
            <person name="Zhang X."/>
            <person name="Suruliraj S."/>
            <person name="Warren W."/>
            <person name="Mitreva M."/>
            <person name="Mardis E.R."/>
            <person name="Wilson R.K."/>
        </authorList>
    </citation>
    <scope>NUCLEOTIDE SEQUENCE [LARGE SCALE GENOMIC DNA]</scope>
    <source>
        <strain evidence="2 3">F0235</strain>
    </source>
</reference>
<gene>
    <name evidence="2" type="ORF">HMPREF9997_02267</name>
</gene>
<accession>L1MBF2</accession>
<proteinExistence type="predicted"/>
<dbReference type="OrthoDB" id="9799173at2"/>
<dbReference type="RefSeq" id="WP_006061688.1">
    <property type="nucleotide sequence ID" value="NZ_KB290820.1"/>
</dbReference>
<dbReference type="AlphaFoldDB" id="L1MBF2"/>
<protein>
    <recommendedName>
        <fullName evidence="1">Antitoxin SocA-like Panacea domain-containing protein</fullName>
    </recommendedName>
</protein>